<protein>
    <submittedName>
        <fullName evidence="2">Uncharacterized protein</fullName>
    </submittedName>
</protein>
<sequence length="42" mass="4735">MKCTKTSILIHGLTIPALFFLLSLLHISKVEKYVKSDSYPVV</sequence>
<organism evidence="2 3">
    <name type="scientific">Acanthoscelides obtectus</name>
    <name type="common">Bean weevil</name>
    <name type="synonym">Bruchus obtectus</name>
    <dbReference type="NCBI Taxonomy" id="200917"/>
    <lineage>
        <taxon>Eukaryota</taxon>
        <taxon>Metazoa</taxon>
        <taxon>Ecdysozoa</taxon>
        <taxon>Arthropoda</taxon>
        <taxon>Hexapoda</taxon>
        <taxon>Insecta</taxon>
        <taxon>Pterygota</taxon>
        <taxon>Neoptera</taxon>
        <taxon>Endopterygota</taxon>
        <taxon>Coleoptera</taxon>
        <taxon>Polyphaga</taxon>
        <taxon>Cucujiformia</taxon>
        <taxon>Chrysomeloidea</taxon>
        <taxon>Chrysomelidae</taxon>
        <taxon>Bruchinae</taxon>
        <taxon>Bruchini</taxon>
        <taxon>Acanthoscelides</taxon>
    </lineage>
</organism>
<keyword evidence="1" id="KW-0812">Transmembrane</keyword>
<dbReference type="Proteomes" id="UP001152888">
    <property type="component" value="Unassembled WGS sequence"/>
</dbReference>
<proteinExistence type="predicted"/>
<evidence type="ECO:0000256" key="1">
    <source>
        <dbReference type="SAM" id="Phobius"/>
    </source>
</evidence>
<reference evidence="2" key="1">
    <citation type="submission" date="2022-03" db="EMBL/GenBank/DDBJ databases">
        <authorList>
            <person name="Sayadi A."/>
        </authorList>
    </citation>
    <scope>NUCLEOTIDE SEQUENCE</scope>
</reference>
<evidence type="ECO:0000313" key="2">
    <source>
        <dbReference type="EMBL" id="CAH1992604.1"/>
    </source>
</evidence>
<dbReference type="EMBL" id="CAKOFQ010007150">
    <property type="protein sequence ID" value="CAH1992604.1"/>
    <property type="molecule type" value="Genomic_DNA"/>
</dbReference>
<keyword evidence="1" id="KW-1133">Transmembrane helix</keyword>
<name>A0A9P0L7S2_ACAOB</name>
<dbReference type="AlphaFoldDB" id="A0A9P0L7S2"/>
<comment type="caution">
    <text evidence="2">The sequence shown here is derived from an EMBL/GenBank/DDBJ whole genome shotgun (WGS) entry which is preliminary data.</text>
</comment>
<evidence type="ECO:0000313" key="3">
    <source>
        <dbReference type="Proteomes" id="UP001152888"/>
    </source>
</evidence>
<feature type="transmembrane region" description="Helical" evidence="1">
    <location>
        <begin position="6"/>
        <end position="25"/>
    </location>
</feature>
<keyword evidence="3" id="KW-1185">Reference proteome</keyword>
<accession>A0A9P0L7S2</accession>
<gene>
    <name evidence="2" type="ORF">ACAOBT_LOCUS20977</name>
</gene>
<keyword evidence="1" id="KW-0472">Membrane</keyword>